<organism evidence="12 13">
    <name type="scientific">Cryptolaemus montrouzieri</name>
    <dbReference type="NCBI Taxonomy" id="559131"/>
    <lineage>
        <taxon>Eukaryota</taxon>
        <taxon>Metazoa</taxon>
        <taxon>Ecdysozoa</taxon>
        <taxon>Arthropoda</taxon>
        <taxon>Hexapoda</taxon>
        <taxon>Insecta</taxon>
        <taxon>Pterygota</taxon>
        <taxon>Neoptera</taxon>
        <taxon>Endopterygota</taxon>
        <taxon>Coleoptera</taxon>
        <taxon>Polyphaga</taxon>
        <taxon>Cucujiformia</taxon>
        <taxon>Coccinelloidea</taxon>
        <taxon>Coccinellidae</taxon>
        <taxon>Scymninae</taxon>
        <taxon>Scymnini</taxon>
        <taxon>Cryptolaemus</taxon>
    </lineage>
</organism>
<evidence type="ECO:0000256" key="1">
    <source>
        <dbReference type="ARBA" id="ARBA00004611"/>
    </source>
</evidence>
<dbReference type="Proteomes" id="UP001516400">
    <property type="component" value="Unassembled WGS sequence"/>
</dbReference>
<gene>
    <name evidence="12" type="ORF">HHI36_017715</name>
</gene>
<dbReference type="PANTHER" id="PTHR12442:SF12">
    <property type="entry name" value="DYNEIN AXONEMAL INTERMEDIATE CHAIN 4"/>
    <property type="match status" value="1"/>
</dbReference>
<keyword evidence="4" id="KW-0677">Repeat</keyword>
<evidence type="ECO:0000256" key="9">
    <source>
        <dbReference type="ARBA" id="ARBA00024190"/>
    </source>
</evidence>
<proteinExistence type="predicted"/>
<dbReference type="SMART" id="SM00320">
    <property type="entry name" value="WD40"/>
    <property type="match status" value="5"/>
</dbReference>
<protein>
    <recommendedName>
        <fullName evidence="10">Dynein axonemal intermediate chain 4</fullName>
    </recommendedName>
    <alternativeName>
        <fullName evidence="11">WD repeat-containing protein 78</fullName>
    </alternativeName>
</protein>
<evidence type="ECO:0000256" key="11">
    <source>
        <dbReference type="ARBA" id="ARBA00041557"/>
    </source>
</evidence>
<keyword evidence="7" id="KW-0206">Cytoskeleton</keyword>
<dbReference type="InterPro" id="IPR015943">
    <property type="entry name" value="WD40/YVTN_repeat-like_dom_sf"/>
</dbReference>
<comment type="subcellular location">
    <subcellularLocation>
        <location evidence="1">Cytoplasm</location>
        <location evidence="1">Cytoskeleton</location>
        <location evidence="1">Flagellum axoneme</location>
    </subcellularLocation>
    <subcellularLocation>
        <location evidence="9">Dynein axonemal particle</location>
    </subcellularLocation>
</comment>
<evidence type="ECO:0000256" key="7">
    <source>
        <dbReference type="ARBA" id="ARBA00023212"/>
    </source>
</evidence>
<dbReference type="GO" id="GO:0120293">
    <property type="term" value="C:dynein axonemal particle"/>
    <property type="evidence" value="ECO:0007669"/>
    <property type="project" value="UniProtKB-SubCell"/>
</dbReference>
<evidence type="ECO:0000256" key="2">
    <source>
        <dbReference type="ARBA" id="ARBA00022490"/>
    </source>
</evidence>
<keyword evidence="3" id="KW-0853">WD repeat</keyword>
<keyword evidence="5" id="KW-0282">Flagellum</keyword>
<name>A0ABD2NNM0_9CUCU</name>
<dbReference type="InterPro" id="IPR050687">
    <property type="entry name" value="Dynein_IC"/>
</dbReference>
<evidence type="ECO:0000313" key="12">
    <source>
        <dbReference type="EMBL" id="KAL3280215.1"/>
    </source>
</evidence>
<comment type="caution">
    <text evidence="12">The sequence shown here is derived from an EMBL/GenBank/DDBJ whole genome shotgun (WGS) entry which is preliminary data.</text>
</comment>
<keyword evidence="2" id="KW-0963">Cytoplasm</keyword>
<evidence type="ECO:0000256" key="3">
    <source>
        <dbReference type="ARBA" id="ARBA00022574"/>
    </source>
</evidence>
<reference evidence="12 13" key="1">
    <citation type="journal article" date="2021" name="BMC Biol.">
        <title>Horizontally acquired antibacterial genes associated with adaptive radiation of ladybird beetles.</title>
        <authorList>
            <person name="Li H.S."/>
            <person name="Tang X.F."/>
            <person name="Huang Y.H."/>
            <person name="Xu Z.Y."/>
            <person name="Chen M.L."/>
            <person name="Du X.Y."/>
            <person name="Qiu B.Y."/>
            <person name="Chen P.T."/>
            <person name="Zhang W."/>
            <person name="Slipinski A."/>
            <person name="Escalona H.E."/>
            <person name="Waterhouse R.M."/>
            <person name="Zwick A."/>
            <person name="Pang H."/>
        </authorList>
    </citation>
    <scope>NUCLEOTIDE SEQUENCE [LARGE SCALE GENOMIC DNA]</scope>
    <source>
        <strain evidence="12">SYSU2018</strain>
    </source>
</reference>
<keyword evidence="6" id="KW-0969">Cilium</keyword>
<evidence type="ECO:0000256" key="8">
    <source>
        <dbReference type="ARBA" id="ARBA00023273"/>
    </source>
</evidence>
<sequence>MFGVKHNECVGFESRWTVKKVYYEGATQTPLYVAKNATTETNKTEEVQVQTDNIESKSVEVDVDKLAEFLTNMYPKVKRELDDLTSRAFNKYKPQTDFGDTSRKLLQTIEIIPQNESSEQVNSAKLSSLSWNCSAKTLAVSLSYTHQSWCYDPGQILLFILDRDDKLPVTPSKKISCDSCVTQLQFHPSKPSLLAGSTYSGAIYLWNIQNSEDEIIQMKMSRTNDVSYMDWITLDHVTMDIVFLVTASLDGTITLWRFNSSYTCANIYERYKIKAPLMTERKHAKTRKTSVRNENGVGVTCFDFSKHLPDMFVVGTEGGLVVQCSTSKPTKLKGGTETDPLYDPVYQYYQHHEGQVISVQFSKVREDVFMTTAMDLQTRIYVIGQEEAARVIFFENSVNPLYWVPNEKHFIFGYGSNGIIQVYNVITGKIVENDEIKKNASSNLQAMCYVNPVKTNVIAVGMKKGVIELWRIPWILLGNMHS</sequence>
<evidence type="ECO:0000256" key="10">
    <source>
        <dbReference type="ARBA" id="ARBA00040002"/>
    </source>
</evidence>
<dbReference type="AlphaFoldDB" id="A0ABD2NNM0"/>
<dbReference type="PANTHER" id="PTHR12442">
    <property type="entry name" value="DYNEIN INTERMEDIATE CHAIN"/>
    <property type="match status" value="1"/>
</dbReference>
<keyword evidence="13" id="KW-1185">Reference proteome</keyword>
<evidence type="ECO:0000256" key="6">
    <source>
        <dbReference type="ARBA" id="ARBA00023069"/>
    </source>
</evidence>
<dbReference type="Gene3D" id="2.130.10.10">
    <property type="entry name" value="YVTN repeat-like/Quinoprotein amine dehydrogenase"/>
    <property type="match status" value="2"/>
</dbReference>
<dbReference type="InterPro" id="IPR001680">
    <property type="entry name" value="WD40_rpt"/>
</dbReference>
<dbReference type="EMBL" id="JABFTP020000124">
    <property type="protein sequence ID" value="KAL3280215.1"/>
    <property type="molecule type" value="Genomic_DNA"/>
</dbReference>
<evidence type="ECO:0000256" key="4">
    <source>
        <dbReference type="ARBA" id="ARBA00022737"/>
    </source>
</evidence>
<dbReference type="InterPro" id="IPR036322">
    <property type="entry name" value="WD40_repeat_dom_sf"/>
</dbReference>
<evidence type="ECO:0000313" key="13">
    <source>
        <dbReference type="Proteomes" id="UP001516400"/>
    </source>
</evidence>
<dbReference type="SUPFAM" id="SSF50978">
    <property type="entry name" value="WD40 repeat-like"/>
    <property type="match status" value="1"/>
</dbReference>
<evidence type="ECO:0000256" key="5">
    <source>
        <dbReference type="ARBA" id="ARBA00022846"/>
    </source>
</evidence>
<keyword evidence="8" id="KW-0966">Cell projection</keyword>
<accession>A0ABD2NNM0</accession>